<dbReference type="EMBL" id="JAHWGI010001215">
    <property type="protein sequence ID" value="KAK3925107.1"/>
    <property type="molecule type" value="Genomic_DNA"/>
</dbReference>
<keyword evidence="2" id="KW-1185">Reference proteome</keyword>
<proteinExistence type="predicted"/>
<organism evidence="1 2">
    <name type="scientific">Frankliniella fusca</name>
    <dbReference type="NCBI Taxonomy" id="407009"/>
    <lineage>
        <taxon>Eukaryota</taxon>
        <taxon>Metazoa</taxon>
        <taxon>Ecdysozoa</taxon>
        <taxon>Arthropoda</taxon>
        <taxon>Hexapoda</taxon>
        <taxon>Insecta</taxon>
        <taxon>Pterygota</taxon>
        <taxon>Neoptera</taxon>
        <taxon>Paraneoptera</taxon>
        <taxon>Thysanoptera</taxon>
        <taxon>Terebrantia</taxon>
        <taxon>Thripoidea</taxon>
        <taxon>Thripidae</taxon>
        <taxon>Frankliniella</taxon>
    </lineage>
</organism>
<name>A0AAE1HPK4_9NEOP</name>
<comment type="caution">
    <text evidence="1">The sequence shown here is derived from an EMBL/GenBank/DDBJ whole genome shotgun (WGS) entry which is preliminary data.</text>
</comment>
<evidence type="ECO:0000313" key="2">
    <source>
        <dbReference type="Proteomes" id="UP001219518"/>
    </source>
</evidence>
<protein>
    <submittedName>
        <fullName evidence="1">Type-1 restriction enzyme specificity protein</fullName>
    </submittedName>
</protein>
<dbReference type="Proteomes" id="UP001219518">
    <property type="component" value="Unassembled WGS sequence"/>
</dbReference>
<reference evidence="1" key="1">
    <citation type="submission" date="2021-07" db="EMBL/GenBank/DDBJ databases">
        <authorList>
            <person name="Catto M.A."/>
            <person name="Jacobson A."/>
            <person name="Kennedy G."/>
            <person name="Labadie P."/>
            <person name="Hunt B.G."/>
            <person name="Srinivasan R."/>
        </authorList>
    </citation>
    <scope>NUCLEOTIDE SEQUENCE</scope>
    <source>
        <strain evidence="1">PL_HMW_Pooled</strain>
        <tissue evidence="1">Head</tissue>
    </source>
</reference>
<sequence length="183" mass="20914">MDPEDVTIEDSLPSMPRWPHNFNKRPELETRAVASLPPSVLLREIAGSLFPVYILNVRVVGIEPAITGRKRYLNLYFHLELHVEDNLGQMIKIVVERDAAVRFFGCTVYRFLLNPRRRLRIKKLLETLLRSSSSPRSAAVPGVTFDIRIIPIAVDQCEEVKFHMFGDNTPLCDLAKKIPVPRP</sequence>
<gene>
    <name evidence="1" type="ORF">KUF71_013376</name>
</gene>
<reference evidence="1" key="2">
    <citation type="journal article" date="2023" name="BMC Genomics">
        <title>Pest status, molecular evolution, and epigenetic factors derived from the genome assembly of Frankliniella fusca, a thysanopteran phytovirus vector.</title>
        <authorList>
            <person name="Catto M.A."/>
            <person name="Labadie P.E."/>
            <person name="Jacobson A.L."/>
            <person name="Kennedy G.G."/>
            <person name="Srinivasan R."/>
            <person name="Hunt B.G."/>
        </authorList>
    </citation>
    <scope>NUCLEOTIDE SEQUENCE</scope>
    <source>
        <strain evidence="1">PL_HMW_Pooled</strain>
    </source>
</reference>
<evidence type="ECO:0000313" key="1">
    <source>
        <dbReference type="EMBL" id="KAK3925107.1"/>
    </source>
</evidence>
<dbReference type="AlphaFoldDB" id="A0AAE1HPK4"/>
<accession>A0AAE1HPK4</accession>